<dbReference type="EMBL" id="MLAK01000700">
    <property type="protein sequence ID" value="OHT07330.1"/>
    <property type="molecule type" value="Genomic_DNA"/>
</dbReference>
<dbReference type="VEuPathDB" id="TrichDB:TRFO_24490"/>
<name>A0A1J4K8R7_9EUKA</name>
<dbReference type="Proteomes" id="UP000179807">
    <property type="component" value="Unassembled WGS sequence"/>
</dbReference>
<gene>
    <name evidence="1" type="ORF">TRFO_24490</name>
</gene>
<organism evidence="1 2">
    <name type="scientific">Tritrichomonas foetus</name>
    <dbReference type="NCBI Taxonomy" id="1144522"/>
    <lineage>
        <taxon>Eukaryota</taxon>
        <taxon>Metamonada</taxon>
        <taxon>Parabasalia</taxon>
        <taxon>Tritrichomonadida</taxon>
        <taxon>Tritrichomonadidae</taxon>
        <taxon>Tritrichomonas</taxon>
    </lineage>
</organism>
<sequence length="70" mass="8202">MAEDNGINDFTTLPTIKMSYSQIDILSEQSLNEMAIETYKRLLNHNLSEYEIKNFIAYDDADKFRKNAKH</sequence>
<evidence type="ECO:0000313" key="1">
    <source>
        <dbReference type="EMBL" id="OHT07330.1"/>
    </source>
</evidence>
<protein>
    <submittedName>
        <fullName evidence="1">Uncharacterized protein</fullName>
    </submittedName>
</protein>
<dbReference type="AlphaFoldDB" id="A0A1J4K8R7"/>
<comment type="caution">
    <text evidence="1">The sequence shown here is derived from an EMBL/GenBank/DDBJ whole genome shotgun (WGS) entry which is preliminary data.</text>
</comment>
<dbReference type="RefSeq" id="XP_068360466.1">
    <property type="nucleotide sequence ID" value="XM_068503784.1"/>
</dbReference>
<accession>A0A1J4K8R7</accession>
<reference evidence="1" key="1">
    <citation type="submission" date="2016-10" db="EMBL/GenBank/DDBJ databases">
        <authorList>
            <person name="Benchimol M."/>
            <person name="Almeida L.G."/>
            <person name="Vasconcelos A.T."/>
            <person name="Perreira-Neves A."/>
            <person name="Rosa I.A."/>
            <person name="Tasca T."/>
            <person name="Bogo M.R."/>
            <person name="de Souza W."/>
        </authorList>
    </citation>
    <scope>NUCLEOTIDE SEQUENCE [LARGE SCALE GENOMIC DNA]</scope>
    <source>
        <strain evidence="1">K</strain>
    </source>
</reference>
<proteinExistence type="predicted"/>
<dbReference type="GeneID" id="94838488"/>
<keyword evidence="2" id="KW-1185">Reference proteome</keyword>
<evidence type="ECO:0000313" key="2">
    <source>
        <dbReference type="Proteomes" id="UP000179807"/>
    </source>
</evidence>